<evidence type="ECO:0000313" key="1">
    <source>
        <dbReference type="EMBL" id="SDK19382.1"/>
    </source>
</evidence>
<accession>A0A1G8ZW73</accession>
<gene>
    <name evidence="1" type="ORF">SAMN04488571_10550</name>
</gene>
<organism evidence="1 2">
    <name type="scientific">Methanoculleus thermophilus</name>
    <dbReference type="NCBI Taxonomy" id="2200"/>
    <lineage>
        <taxon>Archaea</taxon>
        <taxon>Methanobacteriati</taxon>
        <taxon>Methanobacteriota</taxon>
        <taxon>Stenosarchaea group</taxon>
        <taxon>Methanomicrobia</taxon>
        <taxon>Methanomicrobiales</taxon>
        <taxon>Methanomicrobiaceae</taxon>
        <taxon>Methanoculleus</taxon>
    </lineage>
</organism>
<keyword evidence="2" id="KW-1185">Reference proteome</keyword>
<dbReference type="EMBL" id="FNFT01000005">
    <property type="protein sequence ID" value="SDK19382.1"/>
    <property type="molecule type" value="Genomic_DNA"/>
</dbReference>
<evidence type="ECO:0000313" key="2">
    <source>
        <dbReference type="Proteomes" id="UP000326500"/>
    </source>
</evidence>
<dbReference type="Proteomes" id="UP000326500">
    <property type="component" value="Unassembled WGS sequence"/>
</dbReference>
<name>A0A1G8ZW73_9EURY</name>
<sequence>MNGKVRTRAFSLLLALLFVSVGVVPAVAMDANPD</sequence>
<dbReference type="STRING" id="2200.GCA_001571405_01620"/>
<dbReference type="AlphaFoldDB" id="A0A1G8ZW73"/>
<protein>
    <submittedName>
        <fullName evidence="1">Uncharacterized protein</fullName>
    </submittedName>
</protein>
<reference evidence="1 2" key="1">
    <citation type="submission" date="2016-10" db="EMBL/GenBank/DDBJ databases">
        <authorList>
            <person name="Varghese N."/>
            <person name="Submissions S."/>
        </authorList>
    </citation>
    <scope>NUCLEOTIDE SEQUENCE [LARGE SCALE GENOMIC DNA]</scope>
    <source>
        <strain evidence="1 2">DSM 2373</strain>
    </source>
</reference>
<proteinExistence type="predicted"/>